<proteinExistence type="predicted"/>
<evidence type="ECO:0000313" key="2">
    <source>
        <dbReference type="EMBL" id="PIT98027.1"/>
    </source>
</evidence>
<dbReference type="InterPro" id="IPR008969">
    <property type="entry name" value="CarboxyPept-like_regulatory"/>
</dbReference>
<dbReference type="PROSITE" id="PS00409">
    <property type="entry name" value="PROKAR_NTER_METHYL"/>
    <property type="match status" value="1"/>
</dbReference>
<evidence type="ECO:0000256" key="1">
    <source>
        <dbReference type="SAM" id="Phobius"/>
    </source>
</evidence>
<keyword evidence="1" id="KW-1133">Transmembrane helix</keyword>
<dbReference type="SUPFAM" id="SSF49464">
    <property type="entry name" value="Carboxypeptidase regulatory domain-like"/>
    <property type="match status" value="1"/>
</dbReference>
<protein>
    <recommendedName>
        <fullName evidence="4">Prepilin-type N-terminal cleavage/methylation domain-containing protein</fullName>
    </recommendedName>
</protein>
<comment type="caution">
    <text evidence="2">The sequence shown here is derived from an EMBL/GenBank/DDBJ whole genome shotgun (WGS) entry which is preliminary data.</text>
</comment>
<evidence type="ECO:0000313" key="3">
    <source>
        <dbReference type="Proteomes" id="UP000230731"/>
    </source>
</evidence>
<dbReference type="EMBL" id="PEZP01000036">
    <property type="protein sequence ID" value="PIT98027.1"/>
    <property type="molecule type" value="Genomic_DNA"/>
</dbReference>
<sequence>MIRDWIFANGAWRSRLFQMRSPHAETGGFTLLELLVATFVIGVAVAGLFGLILLTVRTASEGERRIAATALANEKMELVRNLPYSQVGTAGGVPNGPLPQIETTVRNGTSYTVRTDIRYVDDPYDGVTGGSGGSCTEISHYPPGNPGNCQDLCVNGSGLNAHLAHGDSLSEHCDGSPISGVDMAGSDYKQVRVEVSWASQQAPKPVLVLTYVVPDGIEGAEDGGTLDFQALDAAGAGVQAAQVRLVNAAVDPPIDLITQTNAEGRVVLPGLPPANGSYVLSVGREDYTSEQTYDTTVDFVPDADHVHLSIFQGEVNKKTFFIDADSSLALTFEEGGSAAEETECQPGHAPGAEYPPLPGIAYTLHGTKTIGTDGEGEAVFAVSAAGTSDSNGEAVHEDLVWDQYALFIDAAAECDIAEASQPLPLSLAPGEAAVLTLRLVAHTPVSLHVSIVTAADGEPVDNATVHLIGTDFDEESVTGEWGQVFFADLPGVGEYGLEVTAPGFASFSDTIAVEGTAQMTVELGAE</sequence>
<organism evidence="2 3">
    <name type="scientific">Candidatus Andersenbacteria bacterium CG10_big_fil_rev_8_21_14_0_10_54_11</name>
    <dbReference type="NCBI Taxonomy" id="1974485"/>
    <lineage>
        <taxon>Bacteria</taxon>
        <taxon>Candidatus Anderseniibacteriota</taxon>
    </lineage>
</organism>
<keyword evidence="1" id="KW-0812">Transmembrane</keyword>
<reference evidence="3" key="1">
    <citation type="submission" date="2017-09" db="EMBL/GenBank/DDBJ databases">
        <title>Depth-based differentiation of microbial function through sediment-hosted aquifers and enrichment of novel symbionts in the deep terrestrial subsurface.</title>
        <authorList>
            <person name="Probst A.J."/>
            <person name="Ladd B."/>
            <person name="Jarett J.K."/>
            <person name="Geller-Mcgrath D.E."/>
            <person name="Sieber C.M.K."/>
            <person name="Emerson J.B."/>
            <person name="Anantharaman K."/>
            <person name="Thomas B.C."/>
            <person name="Malmstrom R."/>
            <person name="Stieglmeier M."/>
            <person name="Klingl A."/>
            <person name="Woyke T."/>
            <person name="Ryan C.M."/>
            <person name="Banfield J.F."/>
        </authorList>
    </citation>
    <scope>NUCLEOTIDE SEQUENCE [LARGE SCALE GENOMIC DNA]</scope>
</reference>
<dbReference type="InterPro" id="IPR012902">
    <property type="entry name" value="N_methyl_site"/>
</dbReference>
<dbReference type="Gene3D" id="2.60.40.1120">
    <property type="entry name" value="Carboxypeptidase-like, regulatory domain"/>
    <property type="match status" value="1"/>
</dbReference>
<name>A0A2M6WZ41_9BACT</name>
<dbReference type="Pfam" id="PF13620">
    <property type="entry name" value="CarboxypepD_reg"/>
    <property type="match status" value="1"/>
</dbReference>
<evidence type="ECO:0008006" key="4">
    <source>
        <dbReference type="Google" id="ProtNLM"/>
    </source>
</evidence>
<feature type="transmembrane region" description="Helical" evidence="1">
    <location>
        <begin position="34"/>
        <end position="56"/>
    </location>
</feature>
<dbReference type="NCBIfam" id="TIGR02532">
    <property type="entry name" value="IV_pilin_GFxxxE"/>
    <property type="match status" value="1"/>
</dbReference>
<accession>A0A2M6WZ41</accession>
<dbReference type="Proteomes" id="UP000230731">
    <property type="component" value="Unassembled WGS sequence"/>
</dbReference>
<gene>
    <name evidence="2" type="ORF">COT71_02960</name>
</gene>
<keyword evidence="1" id="KW-0472">Membrane</keyword>
<dbReference type="AlphaFoldDB" id="A0A2M6WZ41"/>